<keyword evidence="1" id="KW-0677">Repeat</keyword>
<sequence length="168" mass="18161">MTHKGVQSLAKALQANSPLHSLYIGGNPIGDTGAQYIAEVLSQTTVIKALQIGPYQIADNGMICLAEMLRRNDTLTTLYLDNNLLTDNGVKVIMDALCNNRRLRANGANALSTPITPAGTSISITFTNAGIYYYGCKNHPGMAAMINVTSTWVWVQRCHNTLTQGMES</sequence>
<dbReference type="SUPFAM" id="SSF52047">
    <property type="entry name" value="RNI-like"/>
    <property type="match status" value="1"/>
</dbReference>
<dbReference type="InterPro" id="IPR001611">
    <property type="entry name" value="Leu-rich_rpt"/>
</dbReference>
<dbReference type="InterPro" id="IPR008972">
    <property type="entry name" value="Cupredoxin"/>
</dbReference>
<comment type="caution">
    <text evidence="2">The sequence shown here is derived from an EMBL/GenBank/DDBJ whole genome shotgun (WGS) entry which is preliminary data.</text>
</comment>
<reference evidence="2" key="1">
    <citation type="submission" date="2021-02" db="EMBL/GenBank/DDBJ databases">
        <authorList>
            <person name="Nowell W R."/>
        </authorList>
    </citation>
    <scope>NUCLEOTIDE SEQUENCE</scope>
</reference>
<evidence type="ECO:0000313" key="3">
    <source>
        <dbReference type="Proteomes" id="UP000663824"/>
    </source>
</evidence>
<proteinExistence type="predicted"/>
<dbReference type="EMBL" id="CAJNRE010005937">
    <property type="protein sequence ID" value="CAF2051309.1"/>
    <property type="molecule type" value="Genomic_DNA"/>
</dbReference>
<evidence type="ECO:0000313" key="2">
    <source>
        <dbReference type="EMBL" id="CAF2051309.1"/>
    </source>
</evidence>
<gene>
    <name evidence="2" type="ORF">MBJ925_LOCUS13069</name>
</gene>
<dbReference type="SMART" id="SM00368">
    <property type="entry name" value="LRR_RI"/>
    <property type="match status" value="2"/>
</dbReference>
<accession>A0A816PSG6</accession>
<dbReference type="SUPFAM" id="SSF49503">
    <property type="entry name" value="Cupredoxins"/>
    <property type="match status" value="1"/>
</dbReference>
<dbReference type="Gene3D" id="3.80.10.10">
    <property type="entry name" value="Ribonuclease Inhibitor"/>
    <property type="match status" value="1"/>
</dbReference>
<evidence type="ECO:0000256" key="1">
    <source>
        <dbReference type="ARBA" id="ARBA00022737"/>
    </source>
</evidence>
<dbReference type="InterPro" id="IPR052201">
    <property type="entry name" value="LRR-containing_regulator"/>
</dbReference>
<dbReference type="PANTHER" id="PTHR24111:SF0">
    <property type="entry name" value="LEUCINE-RICH REPEAT-CONTAINING PROTEIN"/>
    <property type="match status" value="1"/>
</dbReference>
<dbReference type="PANTHER" id="PTHR24111">
    <property type="entry name" value="LEUCINE-RICH REPEAT-CONTAINING PROTEIN 34"/>
    <property type="match status" value="1"/>
</dbReference>
<name>A0A816PSG6_9BILA</name>
<dbReference type="AlphaFoldDB" id="A0A816PSG6"/>
<protein>
    <submittedName>
        <fullName evidence="2">Uncharacterized protein</fullName>
    </submittedName>
</protein>
<dbReference type="InterPro" id="IPR032675">
    <property type="entry name" value="LRR_dom_sf"/>
</dbReference>
<organism evidence="2 3">
    <name type="scientific">Rotaria magnacalcarata</name>
    <dbReference type="NCBI Taxonomy" id="392030"/>
    <lineage>
        <taxon>Eukaryota</taxon>
        <taxon>Metazoa</taxon>
        <taxon>Spiralia</taxon>
        <taxon>Gnathifera</taxon>
        <taxon>Rotifera</taxon>
        <taxon>Eurotatoria</taxon>
        <taxon>Bdelloidea</taxon>
        <taxon>Philodinida</taxon>
        <taxon>Philodinidae</taxon>
        <taxon>Rotaria</taxon>
    </lineage>
</organism>
<dbReference type="Proteomes" id="UP000663824">
    <property type="component" value="Unassembled WGS sequence"/>
</dbReference>
<dbReference type="Pfam" id="PF13516">
    <property type="entry name" value="LRR_6"/>
    <property type="match status" value="2"/>
</dbReference>